<name>A0A7U7G8K5_9GAMM</name>
<organism evidence="1 2">
    <name type="scientific">Candidatus Contendobacter odensis Run_B_J11</name>
    <dbReference type="NCBI Taxonomy" id="1400861"/>
    <lineage>
        <taxon>Bacteria</taxon>
        <taxon>Pseudomonadati</taxon>
        <taxon>Pseudomonadota</taxon>
        <taxon>Gammaproteobacteria</taxon>
        <taxon>Candidatus Competibacteraceae</taxon>
        <taxon>Candidatus Contendibacter</taxon>
    </lineage>
</organism>
<dbReference type="InterPro" id="IPR011067">
    <property type="entry name" value="Plasmid_toxin/cell-grow_inhib"/>
</dbReference>
<keyword evidence="2" id="KW-1185">Reference proteome</keyword>
<dbReference type="InterPro" id="IPR003477">
    <property type="entry name" value="PemK-like"/>
</dbReference>
<dbReference type="EMBL" id="CBTK010000045">
    <property type="protein sequence ID" value="CDH43905.1"/>
    <property type="molecule type" value="Genomic_DNA"/>
</dbReference>
<dbReference type="OrthoDB" id="9813449at2"/>
<evidence type="ECO:0000313" key="2">
    <source>
        <dbReference type="Proteomes" id="UP000019184"/>
    </source>
</evidence>
<dbReference type="Gene3D" id="2.30.30.110">
    <property type="match status" value="1"/>
</dbReference>
<sequence length="117" mass="12993">MTSYNFADVVIVPFPFTDGIGTKKRPAVVISVDQYQQSRPDIILLAITSRLRDPLGYGEVVVENWQQAGLLKPSVLKPLIFTLEQSKVLMRLGSLLQSDKSQLEKLLGRIIGNPANK</sequence>
<evidence type="ECO:0000313" key="1">
    <source>
        <dbReference type="EMBL" id="CDH43905.1"/>
    </source>
</evidence>
<protein>
    <recommendedName>
        <fullName evidence="3">Growth inhibitor</fullName>
    </recommendedName>
</protein>
<dbReference type="AlphaFoldDB" id="A0A7U7G8K5"/>
<comment type="caution">
    <text evidence="1">The sequence shown here is derived from an EMBL/GenBank/DDBJ whole genome shotgun (WGS) entry which is preliminary data.</text>
</comment>
<dbReference type="SUPFAM" id="SSF50118">
    <property type="entry name" value="Cell growth inhibitor/plasmid maintenance toxic component"/>
    <property type="match status" value="1"/>
</dbReference>
<dbReference type="Pfam" id="PF02452">
    <property type="entry name" value="PemK_toxin"/>
    <property type="match status" value="1"/>
</dbReference>
<accession>A0A7U7G8K5</accession>
<proteinExistence type="predicted"/>
<dbReference type="RefSeq" id="WP_034430979.1">
    <property type="nucleotide sequence ID" value="NZ_CBTK010000045.1"/>
</dbReference>
<reference evidence="1 2" key="1">
    <citation type="journal article" date="2014" name="ISME J.">
        <title>Candidatus Competibacter-lineage genomes retrieved from metagenomes reveal functional metabolic diversity.</title>
        <authorList>
            <person name="McIlroy S.J."/>
            <person name="Albertsen M."/>
            <person name="Andresen E.K."/>
            <person name="Saunders A.M."/>
            <person name="Kristiansen R."/>
            <person name="Stokholm-Bjerregaard M."/>
            <person name="Nielsen K.L."/>
            <person name="Nielsen P.H."/>
        </authorList>
    </citation>
    <scope>NUCLEOTIDE SEQUENCE [LARGE SCALE GENOMIC DNA]</scope>
    <source>
        <strain evidence="1 2">Run_B_J11</strain>
    </source>
</reference>
<gene>
    <name evidence="1" type="ORF">BN874_1390031</name>
</gene>
<dbReference type="GO" id="GO:0003677">
    <property type="term" value="F:DNA binding"/>
    <property type="evidence" value="ECO:0007669"/>
    <property type="project" value="InterPro"/>
</dbReference>
<evidence type="ECO:0008006" key="3">
    <source>
        <dbReference type="Google" id="ProtNLM"/>
    </source>
</evidence>
<dbReference type="Proteomes" id="UP000019184">
    <property type="component" value="Unassembled WGS sequence"/>
</dbReference>